<keyword evidence="8" id="KW-1185">Reference proteome</keyword>
<evidence type="ECO:0000256" key="5">
    <source>
        <dbReference type="ARBA" id="ARBA00023002"/>
    </source>
</evidence>
<evidence type="ECO:0000259" key="6">
    <source>
        <dbReference type="Pfam" id="PF00724"/>
    </source>
</evidence>
<dbReference type="Gene3D" id="3.20.20.70">
    <property type="entry name" value="Aldolase class I"/>
    <property type="match status" value="1"/>
</dbReference>
<dbReference type="GO" id="GO:0050661">
    <property type="term" value="F:NADP binding"/>
    <property type="evidence" value="ECO:0007669"/>
    <property type="project" value="InterPro"/>
</dbReference>
<evidence type="ECO:0000256" key="4">
    <source>
        <dbReference type="ARBA" id="ARBA00022857"/>
    </source>
</evidence>
<dbReference type="Pfam" id="PF00724">
    <property type="entry name" value="Oxidored_FMN"/>
    <property type="match status" value="1"/>
</dbReference>
<dbReference type="GO" id="GO:0010181">
    <property type="term" value="F:FMN binding"/>
    <property type="evidence" value="ECO:0007669"/>
    <property type="project" value="InterPro"/>
</dbReference>
<dbReference type="PATRIC" id="fig|1125718.3.peg.1032"/>
<name>J0NGS8_9ACTO</name>
<dbReference type="InterPro" id="IPR044152">
    <property type="entry name" value="YqjM-like"/>
</dbReference>
<keyword evidence="2" id="KW-0285">Flavoprotein</keyword>
<dbReference type="InterPro" id="IPR013785">
    <property type="entry name" value="Aldolase_TIM"/>
</dbReference>
<proteinExistence type="predicted"/>
<keyword evidence="5" id="KW-0560">Oxidoreductase</keyword>
<reference evidence="7 8" key="1">
    <citation type="submission" date="2012-05" db="EMBL/GenBank/DDBJ databases">
        <authorList>
            <person name="Harkins D.M."/>
            <person name="Madupu R."/>
            <person name="Durkin A.S."/>
            <person name="Torralba M."/>
            <person name="Methe B."/>
            <person name="Sutton G.G."/>
            <person name="Nelson K.E."/>
        </authorList>
    </citation>
    <scope>NUCLEOTIDE SEQUENCE [LARGE SCALE GENOMIC DNA]</scope>
    <source>
        <strain evidence="7 8">F0489</strain>
    </source>
</reference>
<gene>
    <name evidence="7" type="ORF">HMPREF1318_2012</name>
</gene>
<comment type="cofactor">
    <cofactor evidence="1">
        <name>FMN</name>
        <dbReference type="ChEBI" id="CHEBI:58210"/>
    </cofactor>
</comment>
<dbReference type="PANTHER" id="PTHR43303">
    <property type="entry name" value="NADPH DEHYDROGENASE C23G7.10C-RELATED"/>
    <property type="match status" value="1"/>
</dbReference>
<accession>J0NGS8</accession>
<dbReference type="CDD" id="cd02932">
    <property type="entry name" value="OYE_YqiM_FMN"/>
    <property type="match status" value="1"/>
</dbReference>
<dbReference type="Proteomes" id="UP000002941">
    <property type="component" value="Unassembled WGS sequence"/>
</dbReference>
<dbReference type="GO" id="GO:0003959">
    <property type="term" value="F:NADPH dehydrogenase activity"/>
    <property type="evidence" value="ECO:0007669"/>
    <property type="project" value="InterPro"/>
</dbReference>
<comment type="caution">
    <text evidence="7">The sequence shown here is derived from an EMBL/GenBank/DDBJ whole genome shotgun (WGS) entry which is preliminary data.</text>
</comment>
<dbReference type="SUPFAM" id="SSF51395">
    <property type="entry name" value="FMN-linked oxidoreductases"/>
    <property type="match status" value="1"/>
</dbReference>
<protein>
    <submittedName>
        <fullName evidence="7">Oxidoreductase, FAD/FMN dependent</fullName>
    </submittedName>
</protein>
<evidence type="ECO:0000313" key="7">
    <source>
        <dbReference type="EMBL" id="EJF46269.1"/>
    </source>
</evidence>
<organism evidence="7 8">
    <name type="scientific">Actinomyces massiliensis F0489</name>
    <dbReference type="NCBI Taxonomy" id="1125718"/>
    <lineage>
        <taxon>Bacteria</taxon>
        <taxon>Bacillati</taxon>
        <taxon>Actinomycetota</taxon>
        <taxon>Actinomycetes</taxon>
        <taxon>Actinomycetales</taxon>
        <taxon>Actinomycetaceae</taxon>
        <taxon>Actinomyces</taxon>
    </lineage>
</organism>
<dbReference type="PANTHER" id="PTHR43303:SF4">
    <property type="entry name" value="NADPH DEHYDROGENASE C23G7.10C-RELATED"/>
    <property type="match status" value="1"/>
</dbReference>
<dbReference type="eggNOG" id="COG1902">
    <property type="taxonomic scope" value="Bacteria"/>
</dbReference>
<dbReference type="EMBL" id="AKFT01000069">
    <property type="protein sequence ID" value="EJF46269.1"/>
    <property type="molecule type" value="Genomic_DNA"/>
</dbReference>
<dbReference type="InterPro" id="IPR001155">
    <property type="entry name" value="OxRdtase_FMN_N"/>
</dbReference>
<evidence type="ECO:0000313" key="8">
    <source>
        <dbReference type="Proteomes" id="UP000002941"/>
    </source>
</evidence>
<evidence type="ECO:0000256" key="2">
    <source>
        <dbReference type="ARBA" id="ARBA00022630"/>
    </source>
</evidence>
<feature type="domain" description="NADH:flavin oxidoreductase/NADH oxidase N-terminal" evidence="6">
    <location>
        <begin position="9"/>
        <end position="355"/>
    </location>
</feature>
<dbReference type="AlphaFoldDB" id="J0NGS8"/>
<keyword evidence="3" id="KW-0288">FMN</keyword>
<keyword evidence="4" id="KW-0521">NADP</keyword>
<evidence type="ECO:0000256" key="3">
    <source>
        <dbReference type="ARBA" id="ARBA00022643"/>
    </source>
</evidence>
<evidence type="ECO:0000256" key="1">
    <source>
        <dbReference type="ARBA" id="ARBA00001917"/>
    </source>
</evidence>
<sequence>MRLMRTPTILTPLTVRGLTARNRLWLPPMCMYSVEAEDGVVTDWHVLHYATRAMGGFGTVIVEAASVTPNGRISPFDLGLWNDEQIPGHRRLVEAIHAAGSLAGIQLGHGGRKAGTPPRRPDVAGGARTDTIKGWDLVAPSAIAYPGHAEPRAMSPEEIRETTDAYVAAAARAVAAGYDLVELHGAHGYLIHEFLSPLSNTRTDAYGGSPEGRRRLALETTTAVREAVGDSTALGMRLSATDWAEGGLTGSDTAELAPLLVAAGIDVLHISSGGNAPAQVPVGPGYQVPFAAQVKAAVAGTTTPGGGEPVVVAVGLITEAAQAEQALVTDQADAIAVGRPALRDPYLPVRWSHDLGVNDWEAAGLPVQYWRGAWR</sequence>